<dbReference type="Gene3D" id="3.40.50.720">
    <property type="entry name" value="NAD(P)-binding Rossmann-like Domain"/>
    <property type="match status" value="1"/>
</dbReference>
<sequence>MRVVDSAAVRSAMTVGRAAYVLRAALLEGLDPAADIPRGGAEVPSGGQLLWMPSTSRDHAGVKLLTVGGDPWIQGAYLLFDGPTLAPVALLDGPALTDLRTPAVSFAGVLEILSARRRPGAPLRVAIIGSGPQAVHHALGAVELFGGGKGGEDGVEVTFVVRTPRDIDCDVPHVVATELPADADFIVCATSAAEPVLADADVADHAVVVAMGAHDPAKRELPGELMGRAAVIVEDPHVAETECGDVMIAVDEGHLQRGDWTTFRDVVVKPELARELADSDRPVVFKTAGMSWEDLAVAVEVVARL</sequence>
<reference evidence="1 2" key="1">
    <citation type="journal article" date="2024" name="Fungal Genet. Biol.">
        <title>The porcine skin microbiome exhibits broad fungal antagonism.</title>
        <authorList>
            <person name="De La Cruz K.F."/>
            <person name="Townsend E.C."/>
            <person name="Alex Cheong J.Z."/>
            <person name="Salamzade R."/>
            <person name="Liu A."/>
            <person name="Sandstrom S."/>
            <person name="Davila E."/>
            <person name="Huang L."/>
            <person name="Xu K.H."/>
            <person name="Wu S.Y."/>
            <person name="Meudt J.J."/>
            <person name="Shanmuganayagam D."/>
            <person name="Gibson A.L.F."/>
            <person name="Kalan L.R."/>
        </authorList>
    </citation>
    <scope>NUCLEOTIDE SEQUENCE [LARGE SCALE GENOMIC DNA]</scope>
    <source>
        <strain evidence="1 2">LK2569</strain>
    </source>
</reference>
<dbReference type="EMBL" id="JAYWMA010000003">
    <property type="protein sequence ID" value="MEX3528284.1"/>
    <property type="molecule type" value="Genomic_DNA"/>
</dbReference>
<evidence type="ECO:0000313" key="2">
    <source>
        <dbReference type="Proteomes" id="UP001558353"/>
    </source>
</evidence>
<dbReference type="Proteomes" id="UP001558353">
    <property type="component" value="Unassembled WGS sequence"/>
</dbReference>
<evidence type="ECO:0000313" key="1">
    <source>
        <dbReference type="EMBL" id="MEX3528284.1"/>
    </source>
</evidence>
<dbReference type="PANTHER" id="PTHR13812">
    <property type="entry name" value="KETIMINE REDUCTASE MU-CRYSTALLIN"/>
    <property type="match status" value="1"/>
</dbReference>
<name>A0ABV3UTB5_9CORY</name>
<dbReference type="SUPFAM" id="SSF51735">
    <property type="entry name" value="NAD(P)-binding Rossmann-fold domains"/>
    <property type="match status" value="1"/>
</dbReference>
<proteinExistence type="predicted"/>
<keyword evidence="2" id="KW-1185">Reference proteome</keyword>
<dbReference type="Gene3D" id="3.30.1780.10">
    <property type="entry name" value="ornithine cyclodeaminase, domain 1"/>
    <property type="match status" value="1"/>
</dbReference>
<comment type="caution">
    <text evidence="1">The sequence shown here is derived from an EMBL/GenBank/DDBJ whole genome shotgun (WGS) entry which is preliminary data.</text>
</comment>
<dbReference type="Pfam" id="PF02423">
    <property type="entry name" value="OCD_Mu_crystall"/>
    <property type="match status" value="1"/>
</dbReference>
<dbReference type="PANTHER" id="PTHR13812:SF19">
    <property type="entry name" value="KETIMINE REDUCTASE MU-CRYSTALLIN"/>
    <property type="match status" value="1"/>
</dbReference>
<organism evidence="1 2">
    <name type="scientific">Corynebacterium xerosis</name>
    <dbReference type="NCBI Taxonomy" id="1725"/>
    <lineage>
        <taxon>Bacteria</taxon>
        <taxon>Bacillati</taxon>
        <taxon>Actinomycetota</taxon>
        <taxon>Actinomycetes</taxon>
        <taxon>Mycobacteriales</taxon>
        <taxon>Corynebacteriaceae</taxon>
        <taxon>Corynebacterium</taxon>
    </lineage>
</organism>
<gene>
    <name evidence="1" type="ORF">VVR64_04265</name>
</gene>
<dbReference type="InterPro" id="IPR036291">
    <property type="entry name" value="NAD(P)-bd_dom_sf"/>
</dbReference>
<dbReference type="InterPro" id="IPR023401">
    <property type="entry name" value="ODC_N"/>
</dbReference>
<protein>
    <submittedName>
        <fullName evidence="1">Ornithine cyclodeaminase family protein</fullName>
    </submittedName>
</protein>
<dbReference type="RefSeq" id="WP_368522183.1">
    <property type="nucleotide sequence ID" value="NZ_JAYWMA010000003.1"/>
</dbReference>
<accession>A0ABV3UTB5</accession>
<dbReference type="InterPro" id="IPR003462">
    <property type="entry name" value="ODC_Mu_crystall"/>
</dbReference>